<reference evidence="8" key="1">
    <citation type="submission" date="2022-03" db="EMBL/GenBank/DDBJ databases">
        <authorList>
            <person name="Alioto T."/>
            <person name="Alioto T."/>
            <person name="Gomez Garrido J."/>
        </authorList>
    </citation>
    <scope>NUCLEOTIDE SEQUENCE</scope>
</reference>
<keyword evidence="9" id="KW-1185">Reference proteome</keyword>
<sequence>MCTGKCSKFIGVSLYPLILICITANLMMFFPDWSTEYIVNAGEQITQEVRSVGGIVGGGLLVLISAVHIQATGRKGCCNNRCGMFLSIAFSIIGLGGALFGFLMSLIGLLRGPVCQFNPTFSNDDNIIKPTNGSLVWGRPFDGELEELSDDNYLFHPDTWNICLAPRNVVMFNVILFSTILVATGIEIILCAVQVLNGLFGCICGTCRKEKNEKGDKGELIE</sequence>
<keyword evidence="4 6" id="KW-1133">Transmembrane helix</keyword>
<dbReference type="InterPro" id="IPR008661">
    <property type="entry name" value="L6_membrane"/>
</dbReference>
<dbReference type="Pfam" id="PF05805">
    <property type="entry name" value="L6_membrane"/>
    <property type="match status" value="1"/>
</dbReference>
<feature type="transmembrane region" description="Helical" evidence="6">
    <location>
        <begin position="83"/>
        <end position="110"/>
    </location>
</feature>
<feature type="transmembrane region" description="Helical" evidence="6">
    <location>
        <begin position="51"/>
        <end position="71"/>
    </location>
</feature>
<dbReference type="EMBL" id="CAKOES020000278">
    <property type="protein sequence ID" value="CAH2330135.1"/>
    <property type="molecule type" value="Genomic_DNA"/>
</dbReference>
<keyword evidence="5 6" id="KW-0472">Membrane</keyword>
<dbReference type="Proteomes" id="UP001295444">
    <property type="component" value="Chromosome 03"/>
</dbReference>
<evidence type="ECO:0000256" key="4">
    <source>
        <dbReference type="ARBA" id="ARBA00022989"/>
    </source>
</evidence>
<dbReference type="GO" id="GO:0016020">
    <property type="term" value="C:membrane"/>
    <property type="evidence" value="ECO:0007669"/>
    <property type="project" value="UniProtKB-SubCell"/>
</dbReference>
<dbReference type="Proteomes" id="UP001295444">
    <property type="component" value="Unassembled WGS sequence"/>
</dbReference>
<feature type="transmembrane region" description="Helical" evidence="6">
    <location>
        <begin position="174"/>
        <end position="204"/>
    </location>
</feature>
<feature type="transmembrane region" description="Helical" evidence="6">
    <location>
        <begin position="12"/>
        <end position="31"/>
    </location>
</feature>
<keyword evidence="3 6" id="KW-0812">Transmembrane</keyword>
<dbReference type="EMBL" id="OW240914">
    <property type="protein sequence ID" value="CAH2272754.1"/>
    <property type="molecule type" value="Genomic_DNA"/>
</dbReference>
<protein>
    <submittedName>
        <fullName evidence="8">Transmembrane 4 L6 family member 5-like</fullName>
    </submittedName>
</protein>
<evidence type="ECO:0000256" key="1">
    <source>
        <dbReference type="ARBA" id="ARBA00004141"/>
    </source>
</evidence>
<organism evidence="8 9">
    <name type="scientific">Pelobates cultripes</name>
    <name type="common">Western spadefoot toad</name>
    <dbReference type="NCBI Taxonomy" id="61616"/>
    <lineage>
        <taxon>Eukaryota</taxon>
        <taxon>Metazoa</taxon>
        <taxon>Chordata</taxon>
        <taxon>Craniata</taxon>
        <taxon>Vertebrata</taxon>
        <taxon>Euteleostomi</taxon>
        <taxon>Amphibia</taxon>
        <taxon>Batrachia</taxon>
        <taxon>Anura</taxon>
        <taxon>Pelobatoidea</taxon>
        <taxon>Pelobatidae</taxon>
        <taxon>Pelobates</taxon>
    </lineage>
</organism>
<evidence type="ECO:0000256" key="6">
    <source>
        <dbReference type="SAM" id="Phobius"/>
    </source>
</evidence>
<accession>A0AAD1TLQ0</accession>
<dbReference type="AlphaFoldDB" id="A0AAD1TLQ0"/>
<comment type="subcellular location">
    <subcellularLocation>
        <location evidence="1">Membrane</location>
        <topology evidence="1">Multi-pass membrane protein</topology>
    </subcellularLocation>
</comment>
<proteinExistence type="inferred from homology"/>
<evidence type="ECO:0000313" key="9">
    <source>
        <dbReference type="Proteomes" id="UP001295444"/>
    </source>
</evidence>
<evidence type="ECO:0000256" key="5">
    <source>
        <dbReference type="ARBA" id="ARBA00023136"/>
    </source>
</evidence>
<evidence type="ECO:0000256" key="3">
    <source>
        <dbReference type="ARBA" id="ARBA00022692"/>
    </source>
</evidence>
<gene>
    <name evidence="7" type="ORF">PECUL_23A036809</name>
    <name evidence="8" type="ORF">PECUL_23A056637</name>
</gene>
<name>A0AAD1TLQ0_PELCU</name>
<dbReference type="PANTHER" id="PTHR14198:SF23">
    <property type="entry name" value="SI:CH211-137I24.10"/>
    <property type="match status" value="1"/>
</dbReference>
<dbReference type="PANTHER" id="PTHR14198">
    <property type="entry name" value="TRANSMEMBRANE 4 L6 FAMILY MEMBER 1-RELATED"/>
    <property type="match status" value="1"/>
</dbReference>
<comment type="similarity">
    <text evidence="2">Belongs to the L6 tetraspanin family.</text>
</comment>
<evidence type="ECO:0000313" key="7">
    <source>
        <dbReference type="EMBL" id="CAH2272754.1"/>
    </source>
</evidence>
<evidence type="ECO:0000313" key="8">
    <source>
        <dbReference type="EMBL" id="CAH2330135.1"/>
    </source>
</evidence>
<evidence type="ECO:0000256" key="2">
    <source>
        <dbReference type="ARBA" id="ARBA00006193"/>
    </source>
</evidence>